<feature type="domain" description="Aminoglycoside phosphotransferase" evidence="1">
    <location>
        <begin position="36"/>
        <end position="261"/>
    </location>
</feature>
<gene>
    <name evidence="2" type="ORF">EOD73_07715</name>
</gene>
<dbReference type="InterPro" id="IPR002575">
    <property type="entry name" value="Aminoglycoside_PTrfase"/>
</dbReference>
<keyword evidence="2" id="KW-0808">Transferase</keyword>
<protein>
    <submittedName>
        <fullName evidence="2">Aminoglycoside phosphotransferase</fullName>
    </submittedName>
</protein>
<organism evidence="2 3">
    <name type="scientific">Inhella crocodyli</name>
    <dbReference type="NCBI Taxonomy" id="2499851"/>
    <lineage>
        <taxon>Bacteria</taxon>
        <taxon>Pseudomonadati</taxon>
        <taxon>Pseudomonadota</taxon>
        <taxon>Betaproteobacteria</taxon>
        <taxon>Burkholderiales</taxon>
        <taxon>Sphaerotilaceae</taxon>
        <taxon>Inhella</taxon>
    </lineage>
</organism>
<dbReference type="GO" id="GO:0016740">
    <property type="term" value="F:transferase activity"/>
    <property type="evidence" value="ECO:0007669"/>
    <property type="project" value="UniProtKB-KW"/>
</dbReference>
<dbReference type="RefSeq" id="WP_127682299.1">
    <property type="nucleotide sequence ID" value="NZ_SACM01000001.1"/>
</dbReference>
<dbReference type="Proteomes" id="UP000288587">
    <property type="component" value="Unassembled WGS sequence"/>
</dbReference>
<evidence type="ECO:0000313" key="2">
    <source>
        <dbReference type="EMBL" id="RVT88845.1"/>
    </source>
</evidence>
<dbReference type="Pfam" id="PF01636">
    <property type="entry name" value="APH"/>
    <property type="match status" value="1"/>
</dbReference>
<accession>A0A3S3TDU4</accession>
<dbReference type="AlphaFoldDB" id="A0A3S3TDU4"/>
<name>A0A3S3TDU4_9BURK</name>
<keyword evidence="3" id="KW-1185">Reference proteome</keyword>
<evidence type="ECO:0000313" key="3">
    <source>
        <dbReference type="Proteomes" id="UP000288587"/>
    </source>
</evidence>
<dbReference type="OrthoDB" id="9809275at2"/>
<dbReference type="Gene3D" id="3.30.200.20">
    <property type="entry name" value="Phosphorylase Kinase, domain 1"/>
    <property type="match status" value="1"/>
</dbReference>
<comment type="caution">
    <text evidence="2">The sequence shown here is derived from an EMBL/GenBank/DDBJ whole genome shotgun (WGS) entry which is preliminary data.</text>
</comment>
<dbReference type="Gene3D" id="3.90.1200.10">
    <property type="match status" value="1"/>
</dbReference>
<evidence type="ECO:0000259" key="1">
    <source>
        <dbReference type="Pfam" id="PF01636"/>
    </source>
</evidence>
<dbReference type="SUPFAM" id="SSF56112">
    <property type="entry name" value="Protein kinase-like (PK-like)"/>
    <property type="match status" value="1"/>
</dbReference>
<reference evidence="2 3" key="1">
    <citation type="submission" date="2019-01" db="EMBL/GenBank/DDBJ databases">
        <authorList>
            <person name="Chen W.-M."/>
        </authorList>
    </citation>
    <scope>NUCLEOTIDE SEQUENCE [LARGE SCALE GENOMIC DNA]</scope>
    <source>
        <strain evidence="2 3">CCP-18</strain>
    </source>
</reference>
<sequence length="351" mass="39185">MTLSAWFEPDREAQLLAWLRGLPAGLGLALDGLHVAASDASPRRYWRLPLADGRSAIVMDAPTAHNDLAPFCDVQERLLRAGLSAPMNLAADPSQGFLLMTDLGASTYLPALQAAQAGQGNAESLMRAAIATLVRLQREGDAEGLPPYDEALIRRELQLFPDWCVRREFGQAWDATQQRHWESVCGALVGAFAEQPQVLVHRDFMPRNLMLPPTEGAAPGVLDFQDAVRGPAGYDIASLLRDAFVSWDEAQELDWAIRYWEQARKAGIDWDEDFGQVWRRIEWTALQRHLKVLGIFCRLKHRDGKPAYAEDLPRFFAYATKTAMRYRELAPLVPLLEALRPGLTAVGVTMR</sequence>
<proteinExistence type="predicted"/>
<dbReference type="InterPro" id="IPR011009">
    <property type="entry name" value="Kinase-like_dom_sf"/>
</dbReference>
<dbReference type="EMBL" id="SACM01000001">
    <property type="protein sequence ID" value="RVT88845.1"/>
    <property type="molecule type" value="Genomic_DNA"/>
</dbReference>